<gene>
    <name evidence="2" type="primary">pilO</name>
    <name evidence="2" type="ORF">FZ040_13055</name>
</gene>
<comment type="caution">
    <text evidence="2">The sequence shown here is derived from an EMBL/GenBank/DDBJ whole genome shotgun (WGS) entry which is preliminary data.</text>
</comment>
<dbReference type="PANTHER" id="PTHR39555">
    <property type="entry name" value="FIMBRIAL ASSEMBLY PROTEIN PILO-LIKE PROTEIN-RELATED"/>
    <property type="match status" value="1"/>
</dbReference>
<evidence type="ECO:0000313" key="2">
    <source>
        <dbReference type="EMBL" id="TYZ19738.1"/>
    </source>
</evidence>
<evidence type="ECO:0000313" key="3">
    <source>
        <dbReference type="Proteomes" id="UP000323646"/>
    </source>
</evidence>
<dbReference type="OrthoDB" id="1667096at2"/>
<dbReference type="GO" id="GO:0043683">
    <property type="term" value="P:type IV pilus assembly"/>
    <property type="evidence" value="ECO:0007669"/>
    <property type="project" value="InterPro"/>
</dbReference>
<evidence type="ECO:0000256" key="1">
    <source>
        <dbReference type="SAM" id="Phobius"/>
    </source>
</evidence>
<keyword evidence="1" id="KW-0812">Transmembrane</keyword>
<dbReference type="Pfam" id="PF04350">
    <property type="entry name" value="PilO"/>
    <property type="match status" value="1"/>
</dbReference>
<dbReference type="RefSeq" id="WP_149172405.1">
    <property type="nucleotide sequence ID" value="NZ_VTOY01000020.1"/>
</dbReference>
<dbReference type="PANTHER" id="PTHR39555:SF1">
    <property type="entry name" value="TYPE IV PILUS INNER MEMBRANE COMPONENT PILO"/>
    <property type="match status" value="1"/>
</dbReference>
<sequence length="184" mass="21046">MDWRKNVRLPLGKEWLLVSASVSLLLAGMVYFFVHEPMQERTRQAQAESQAMRQDLRDIEAYRQAHAGEQSYEKDLLARQARVDKALPDDMEQGAFLSKLQQLALAHKIKLTQVAPKAVAVRDGLAVMPVEVKFRSSYFELLSFLRSLREEPRYIQVARTAVQEKDGALNCLLELRIYAVKGKT</sequence>
<protein>
    <submittedName>
        <fullName evidence="2">Type 4a pilus biogenesis protein PilO</fullName>
    </submittedName>
</protein>
<reference evidence="2 3" key="1">
    <citation type="submission" date="2019-08" db="EMBL/GenBank/DDBJ databases">
        <title>Selenomonas sp. mPRGC5 and Selenomonas sp. mPRGC8 isolated from ruminal fluid of dairy goat (Capra hircus).</title>
        <authorList>
            <person name="Poothong S."/>
            <person name="Nuengjamnong C."/>
            <person name="Tanasupawat S."/>
        </authorList>
    </citation>
    <scope>NUCLEOTIDE SEQUENCE [LARGE SCALE GENOMIC DNA]</scope>
    <source>
        <strain evidence="3">mPRGC5</strain>
    </source>
</reference>
<feature type="transmembrane region" description="Helical" evidence="1">
    <location>
        <begin position="15"/>
        <end position="34"/>
    </location>
</feature>
<dbReference type="Proteomes" id="UP000323646">
    <property type="component" value="Unassembled WGS sequence"/>
</dbReference>
<dbReference type="AlphaFoldDB" id="A0A5D6VYV3"/>
<keyword evidence="3" id="KW-1185">Reference proteome</keyword>
<dbReference type="Gene3D" id="3.30.70.60">
    <property type="match status" value="1"/>
</dbReference>
<dbReference type="GO" id="GO:0043107">
    <property type="term" value="P:type IV pilus-dependent motility"/>
    <property type="evidence" value="ECO:0007669"/>
    <property type="project" value="InterPro"/>
</dbReference>
<dbReference type="InterPro" id="IPR007445">
    <property type="entry name" value="PilO"/>
</dbReference>
<accession>A0A5D6VYV3</accession>
<organism evidence="2 3">
    <name type="scientific">Selenomonas ruminis</name>
    <dbReference type="NCBI Taxonomy" id="2593411"/>
    <lineage>
        <taxon>Bacteria</taxon>
        <taxon>Bacillati</taxon>
        <taxon>Bacillota</taxon>
        <taxon>Negativicutes</taxon>
        <taxon>Selenomonadales</taxon>
        <taxon>Selenomonadaceae</taxon>
        <taxon>Selenomonas</taxon>
    </lineage>
</organism>
<keyword evidence="1" id="KW-0472">Membrane</keyword>
<keyword evidence="1" id="KW-1133">Transmembrane helix</keyword>
<dbReference type="InterPro" id="IPR014717">
    <property type="entry name" value="Transl_elong_EF1B/ribsomal_bS6"/>
</dbReference>
<name>A0A5D6VYV3_9FIRM</name>
<dbReference type="EMBL" id="VTOY01000020">
    <property type="protein sequence ID" value="TYZ19738.1"/>
    <property type="molecule type" value="Genomic_DNA"/>
</dbReference>
<proteinExistence type="predicted"/>